<sequence>MVKFTEADFVATITTTPRPRPRLQLAARPKWGQLRLPVVPPSPKFAGINDDINTEPFPAYEDISPEETAESTQSVPKHCTLHCEHYMCKAWADYWVPGPPCYCSRENAQTSAATQGDKVDPDVSLDETIFDVVDDIAERTKSERIIVIRRNKALTAIRHLEDLVVSRFSKDEALQLIAQHNHPGREERMRKDMFKMFFILILQYVERTTREYGHRTLTLKELHTELIVFAGTGLGDWAVEYCEGRTRSSALEAIRKRFCRPATVFKEMNIGMSDEVAKYWTDCIDYVMGTLIWCDEVVQELEGCERAS</sequence>
<proteinExistence type="predicted"/>
<gene>
    <name evidence="1" type="ORF">EK21DRAFT_112828</name>
</gene>
<dbReference type="EMBL" id="ML978200">
    <property type="protein sequence ID" value="KAF2029453.1"/>
    <property type="molecule type" value="Genomic_DNA"/>
</dbReference>
<protein>
    <submittedName>
        <fullName evidence="1">Uncharacterized protein</fullName>
    </submittedName>
</protein>
<dbReference type="AlphaFoldDB" id="A0A9P4H7B8"/>
<organism evidence="1 2">
    <name type="scientific">Setomelanomma holmii</name>
    <dbReference type="NCBI Taxonomy" id="210430"/>
    <lineage>
        <taxon>Eukaryota</taxon>
        <taxon>Fungi</taxon>
        <taxon>Dikarya</taxon>
        <taxon>Ascomycota</taxon>
        <taxon>Pezizomycotina</taxon>
        <taxon>Dothideomycetes</taxon>
        <taxon>Pleosporomycetidae</taxon>
        <taxon>Pleosporales</taxon>
        <taxon>Pleosporineae</taxon>
        <taxon>Phaeosphaeriaceae</taxon>
        <taxon>Setomelanomma</taxon>
    </lineage>
</organism>
<accession>A0A9P4H7B8</accession>
<dbReference type="OrthoDB" id="3674688at2759"/>
<keyword evidence="2" id="KW-1185">Reference proteome</keyword>
<comment type="caution">
    <text evidence="1">The sequence shown here is derived from an EMBL/GenBank/DDBJ whole genome shotgun (WGS) entry which is preliminary data.</text>
</comment>
<name>A0A9P4H7B8_9PLEO</name>
<dbReference type="Proteomes" id="UP000799777">
    <property type="component" value="Unassembled WGS sequence"/>
</dbReference>
<evidence type="ECO:0000313" key="2">
    <source>
        <dbReference type="Proteomes" id="UP000799777"/>
    </source>
</evidence>
<evidence type="ECO:0000313" key="1">
    <source>
        <dbReference type="EMBL" id="KAF2029453.1"/>
    </source>
</evidence>
<reference evidence="1" key="1">
    <citation type="journal article" date="2020" name="Stud. Mycol.">
        <title>101 Dothideomycetes genomes: a test case for predicting lifestyles and emergence of pathogens.</title>
        <authorList>
            <person name="Haridas S."/>
            <person name="Albert R."/>
            <person name="Binder M."/>
            <person name="Bloem J."/>
            <person name="Labutti K."/>
            <person name="Salamov A."/>
            <person name="Andreopoulos B."/>
            <person name="Baker S."/>
            <person name="Barry K."/>
            <person name="Bills G."/>
            <person name="Bluhm B."/>
            <person name="Cannon C."/>
            <person name="Castanera R."/>
            <person name="Culley D."/>
            <person name="Daum C."/>
            <person name="Ezra D."/>
            <person name="Gonzalez J."/>
            <person name="Henrissat B."/>
            <person name="Kuo A."/>
            <person name="Liang C."/>
            <person name="Lipzen A."/>
            <person name="Lutzoni F."/>
            <person name="Magnuson J."/>
            <person name="Mondo S."/>
            <person name="Nolan M."/>
            <person name="Ohm R."/>
            <person name="Pangilinan J."/>
            <person name="Park H.-J."/>
            <person name="Ramirez L."/>
            <person name="Alfaro M."/>
            <person name="Sun H."/>
            <person name="Tritt A."/>
            <person name="Yoshinaga Y."/>
            <person name="Zwiers L.-H."/>
            <person name="Turgeon B."/>
            <person name="Goodwin S."/>
            <person name="Spatafora J."/>
            <person name="Crous P."/>
            <person name="Grigoriev I."/>
        </authorList>
    </citation>
    <scope>NUCLEOTIDE SEQUENCE</scope>
    <source>
        <strain evidence="1">CBS 110217</strain>
    </source>
</reference>